<comment type="caution">
    <text evidence="1">The sequence shown here is derived from an EMBL/GenBank/DDBJ whole genome shotgun (WGS) entry which is preliminary data.</text>
</comment>
<evidence type="ECO:0000313" key="1">
    <source>
        <dbReference type="EMBL" id="KAK7496475.1"/>
    </source>
</evidence>
<reference evidence="1 2" key="1">
    <citation type="journal article" date="2023" name="Sci. Data">
        <title>Genome assembly of the Korean intertidal mud-creeper Batillaria attramentaria.</title>
        <authorList>
            <person name="Patra A.K."/>
            <person name="Ho P.T."/>
            <person name="Jun S."/>
            <person name="Lee S.J."/>
            <person name="Kim Y."/>
            <person name="Won Y.J."/>
        </authorList>
    </citation>
    <scope>NUCLEOTIDE SEQUENCE [LARGE SCALE GENOMIC DNA]</scope>
    <source>
        <strain evidence="1">Wonlab-2016</strain>
    </source>
</reference>
<accession>A0ABD0LAT1</accession>
<keyword evidence="2" id="KW-1185">Reference proteome</keyword>
<name>A0ABD0LAT1_9CAEN</name>
<organism evidence="1 2">
    <name type="scientific">Batillaria attramentaria</name>
    <dbReference type="NCBI Taxonomy" id="370345"/>
    <lineage>
        <taxon>Eukaryota</taxon>
        <taxon>Metazoa</taxon>
        <taxon>Spiralia</taxon>
        <taxon>Lophotrochozoa</taxon>
        <taxon>Mollusca</taxon>
        <taxon>Gastropoda</taxon>
        <taxon>Caenogastropoda</taxon>
        <taxon>Sorbeoconcha</taxon>
        <taxon>Cerithioidea</taxon>
        <taxon>Batillariidae</taxon>
        <taxon>Batillaria</taxon>
    </lineage>
</organism>
<dbReference type="AlphaFoldDB" id="A0ABD0LAT1"/>
<protein>
    <submittedName>
        <fullName evidence="1">Uncharacterized protein</fullName>
    </submittedName>
</protein>
<dbReference type="Proteomes" id="UP001519460">
    <property type="component" value="Unassembled WGS sequence"/>
</dbReference>
<proteinExistence type="predicted"/>
<gene>
    <name evidence="1" type="ORF">BaRGS_00012397</name>
</gene>
<dbReference type="EMBL" id="JACVVK020000067">
    <property type="protein sequence ID" value="KAK7496475.1"/>
    <property type="molecule type" value="Genomic_DNA"/>
</dbReference>
<sequence length="90" mass="9526">MFLQNGARAPATPRRTKGYTALPEFSCEVIVNTGSVLSASPACGTSLSLAVHMRLSARHRVSMKIYDVGGANTGSGPRKVRDDLCDVTTT</sequence>
<evidence type="ECO:0000313" key="2">
    <source>
        <dbReference type="Proteomes" id="UP001519460"/>
    </source>
</evidence>